<evidence type="ECO:0000256" key="3">
    <source>
        <dbReference type="ARBA" id="ARBA00011233"/>
    </source>
</evidence>
<gene>
    <name evidence="10" type="ORF">TCAL_12782</name>
</gene>
<dbReference type="PANTHER" id="PTHR45713">
    <property type="entry name" value="FTP DOMAIN-CONTAINING PROTEIN"/>
    <property type="match status" value="1"/>
</dbReference>
<dbReference type="GO" id="GO:0042806">
    <property type="term" value="F:fucose binding"/>
    <property type="evidence" value="ECO:0007669"/>
    <property type="project" value="UniProtKB-ARBA"/>
</dbReference>
<dbReference type="EMBL" id="VCGU01000005">
    <property type="protein sequence ID" value="TRY74683.1"/>
    <property type="molecule type" value="Genomic_DNA"/>
</dbReference>
<evidence type="ECO:0000259" key="9">
    <source>
        <dbReference type="PROSITE" id="PS50022"/>
    </source>
</evidence>
<comment type="caution">
    <text evidence="10">The sequence shown here is derived from an EMBL/GenBank/DDBJ whole genome shotgun (WGS) entry which is preliminary data.</text>
</comment>
<dbReference type="SUPFAM" id="SSF49785">
    <property type="entry name" value="Galactose-binding domain-like"/>
    <property type="match status" value="4"/>
</dbReference>
<dbReference type="GO" id="GO:0046872">
    <property type="term" value="F:metal ion binding"/>
    <property type="evidence" value="ECO:0007669"/>
    <property type="project" value="UniProtKB-KW"/>
</dbReference>
<feature type="domain" description="F5/8 type C" evidence="9">
    <location>
        <begin position="340"/>
        <end position="494"/>
    </location>
</feature>
<keyword evidence="5" id="KW-0430">Lectin</keyword>
<evidence type="ECO:0000256" key="5">
    <source>
        <dbReference type="ARBA" id="ARBA00022734"/>
    </source>
</evidence>
<evidence type="ECO:0000256" key="1">
    <source>
        <dbReference type="ARBA" id="ARBA00002219"/>
    </source>
</evidence>
<dbReference type="Pfam" id="PF22633">
    <property type="entry name" value="F5_F8_type_C_2"/>
    <property type="match status" value="1"/>
</dbReference>
<sequence>MIFLSTLVSLSALVSWTLANECGLLDYRTQAVVTSSSLNTSSCSKDYLFDNRTRDNSPDKAVFCSSSDSRTWVQVDLGRETYIRQVVLHPRKGHEDRLNHVYVRVGSKSEDGTPLGQYASKNRVCGRYSGVKTVETPREFKCYTPFKGRYITIQRYIVGPLDMSEIEIDADPYGIIPETCDPNKCKKLNLKNARVTSNSIHGQCGLGYLFDGKSYSESPDFEFYCSDSTRYPRIQIDLGRTTTVSSITIYAHKGFEDRIAGVTARVGQYYTNHIRDGAILPLNLWCKRSDLIKTDSMKTLKCSRPLSGRFVTLQRTVIGQMDISEVTMDLDATSNYGDDCHEDTCAGVNYRQNAVVTSSGLVDGCSLNRLFDGIKNSSLTAMHYCSANDRYDWVQIDLGRTVKVKGVRIYPRVTLEDRANSIKVRVGQVSAFGTPSGRWTPGNLYCGRTANDKDNLDAREVKCTRPIEGRYINFQRVVVGYMDFSEIELDLEENIPTETGTRDSKDNFCTNSPKFIWLQIDLRRTSKVFGVTLFPRMAFKSRFSNIVVEVGNTPITDMTVGKIINGTNQYCSQTSSEEEAQNLRCSKPLYGRYVTFQRSVEGPMDISEINLDLDPHYGIPAECNVKRCDSIDYRLNSVVKSNELSPQCDLDHLFDGKTASDSPGND</sequence>
<dbReference type="Proteomes" id="UP000318571">
    <property type="component" value="Chromosome 2"/>
</dbReference>
<name>A0A553PAH6_TIGCA</name>
<dbReference type="PANTHER" id="PTHR45713:SF6">
    <property type="entry name" value="F5_8 TYPE C DOMAIN-CONTAINING PROTEIN"/>
    <property type="match status" value="1"/>
</dbReference>
<dbReference type="GO" id="GO:0010185">
    <property type="term" value="P:regulation of cellular defense response"/>
    <property type="evidence" value="ECO:0007669"/>
    <property type="project" value="UniProtKB-ARBA"/>
</dbReference>
<keyword evidence="6" id="KW-0106">Calcium</keyword>
<organism evidence="10 11">
    <name type="scientific">Tigriopus californicus</name>
    <name type="common">Marine copepod</name>
    <dbReference type="NCBI Taxonomy" id="6832"/>
    <lineage>
        <taxon>Eukaryota</taxon>
        <taxon>Metazoa</taxon>
        <taxon>Ecdysozoa</taxon>
        <taxon>Arthropoda</taxon>
        <taxon>Crustacea</taxon>
        <taxon>Multicrustacea</taxon>
        <taxon>Hexanauplia</taxon>
        <taxon>Copepoda</taxon>
        <taxon>Harpacticoida</taxon>
        <taxon>Harpacticidae</taxon>
        <taxon>Tigriopus</taxon>
    </lineage>
</organism>
<dbReference type="InterPro" id="IPR000421">
    <property type="entry name" value="FA58C"/>
</dbReference>
<keyword evidence="7" id="KW-1015">Disulfide bond</keyword>
<evidence type="ECO:0000256" key="7">
    <source>
        <dbReference type="ARBA" id="ARBA00023157"/>
    </source>
</evidence>
<evidence type="ECO:0000256" key="6">
    <source>
        <dbReference type="ARBA" id="ARBA00022837"/>
    </source>
</evidence>
<feature type="chain" id="PRO_5021879827" description="F5/8 type C domain-containing protein" evidence="8">
    <location>
        <begin position="20"/>
        <end position="666"/>
    </location>
</feature>
<keyword evidence="4" id="KW-0479">Metal-binding</keyword>
<protein>
    <recommendedName>
        <fullName evidence="9">F5/8 type C domain-containing protein</fullName>
    </recommendedName>
</protein>
<evidence type="ECO:0000313" key="10">
    <source>
        <dbReference type="EMBL" id="TRY74683.1"/>
    </source>
</evidence>
<reference evidence="10 11" key="1">
    <citation type="journal article" date="2018" name="Nat. Ecol. Evol.">
        <title>Genomic signatures of mitonuclear coevolution across populations of Tigriopus californicus.</title>
        <authorList>
            <person name="Barreto F.S."/>
            <person name="Watson E.T."/>
            <person name="Lima T.G."/>
            <person name="Willett C.S."/>
            <person name="Edmands S."/>
            <person name="Li W."/>
            <person name="Burton R.S."/>
        </authorList>
    </citation>
    <scope>NUCLEOTIDE SEQUENCE [LARGE SCALE GENOMIC DNA]</scope>
    <source>
        <strain evidence="10 11">San Diego</strain>
    </source>
</reference>
<accession>A0A553PAH6</accession>
<keyword evidence="8" id="KW-0732">Signal</keyword>
<dbReference type="PROSITE" id="PS50022">
    <property type="entry name" value="FA58C_3"/>
    <property type="match status" value="1"/>
</dbReference>
<dbReference type="InterPro" id="IPR008979">
    <property type="entry name" value="Galactose-bd-like_sf"/>
</dbReference>
<evidence type="ECO:0000256" key="8">
    <source>
        <dbReference type="SAM" id="SignalP"/>
    </source>
</evidence>
<evidence type="ECO:0000313" key="11">
    <source>
        <dbReference type="Proteomes" id="UP000318571"/>
    </source>
</evidence>
<comment type="subunit">
    <text evidence="3">Homotrimer.</text>
</comment>
<dbReference type="InterPro" id="IPR006585">
    <property type="entry name" value="FTP1"/>
</dbReference>
<dbReference type="Pfam" id="PF00754">
    <property type="entry name" value="F5_F8_type_C"/>
    <property type="match status" value="1"/>
</dbReference>
<dbReference type="Gene3D" id="2.60.120.260">
    <property type="entry name" value="Galactose-binding domain-like"/>
    <property type="match status" value="4"/>
</dbReference>
<evidence type="ECO:0000256" key="2">
    <source>
        <dbReference type="ARBA" id="ARBA00010147"/>
    </source>
</evidence>
<proteinExistence type="inferred from homology"/>
<dbReference type="SMART" id="SM00607">
    <property type="entry name" value="FTP"/>
    <property type="match status" value="1"/>
</dbReference>
<dbReference type="AlphaFoldDB" id="A0A553PAH6"/>
<comment type="function">
    <text evidence="1">Acts as a defensive agent. Recognizes blood group fucosylated oligosaccharides including A, B, H and Lewis B-type antigens. Does not recognize Lewis A antigen and has low affinity for monovalent haptens.</text>
</comment>
<feature type="signal peptide" evidence="8">
    <location>
        <begin position="1"/>
        <end position="19"/>
    </location>
</feature>
<comment type="similarity">
    <text evidence="2">Belongs to the fucolectin family.</text>
</comment>
<keyword evidence="11" id="KW-1185">Reference proteome</keyword>
<evidence type="ECO:0000256" key="4">
    <source>
        <dbReference type="ARBA" id="ARBA00022723"/>
    </source>
</evidence>
<dbReference type="GO" id="GO:0001868">
    <property type="term" value="P:regulation of complement activation, lectin pathway"/>
    <property type="evidence" value="ECO:0007669"/>
    <property type="project" value="UniProtKB-ARBA"/>
</dbReference>
<dbReference type="InterPro" id="IPR051941">
    <property type="entry name" value="BG_Antigen-Binding_Lectin"/>
</dbReference>